<reference evidence="2 3" key="1">
    <citation type="submission" date="2019-03" db="EMBL/GenBank/DDBJ databases">
        <title>Single cell metagenomics reveals metabolic interactions within the superorganism composed of flagellate Streblomastix strix and complex community of Bacteroidetes bacteria on its surface.</title>
        <authorList>
            <person name="Treitli S.C."/>
            <person name="Kolisko M."/>
            <person name="Husnik F."/>
            <person name="Keeling P."/>
            <person name="Hampl V."/>
        </authorList>
    </citation>
    <scope>NUCLEOTIDE SEQUENCE [LARGE SCALE GENOMIC DNA]</scope>
    <source>
        <strain evidence="2">ST1C</strain>
    </source>
</reference>
<feature type="region of interest" description="Disordered" evidence="1">
    <location>
        <begin position="34"/>
        <end position="68"/>
    </location>
</feature>
<evidence type="ECO:0000313" key="2">
    <source>
        <dbReference type="EMBL" id="KAA6390504.1"/>
    </source>
</evidence>
<dbReference type="Proteomes" id="UP000324800">
    <property type="component" value="Unassembled WGS sequence"/>
</dbReference>
<dbReference type="AlphaFoldDB" id="A0A5J4W6F7"/>
<protein>
    <submittedName>
        <fullName evidence="2">Uncharacterized protein</fullName>
    </submittedName>
</protein>
<evidence type="ECO:0000256" key="1">
    <source>
        <dbReference type="SAM" id="MobiDB-lite"/>
    </source>
</evidence>
<accession>A0A5J4W6F7</accession>
<comment type="caution">
    <text evidence="2">The sequence shown here is derived from an EMBL/GenBank/DDBJ whole genome shotgun (WGS) entry which is preliminary data.</text>
</comment>
<feature type="compositionally biased region" description="Basic and acidic residues" evidence="1">
    <location>
        <begin position="53"/>
        <end position="68"/>
    </location>
</feature>
<gene>
    <name evidence="2" type="ORF">EZS28_013973</name>
</gene>
<proteinExistence type="predicted"/>
<organism evidence="2 3">
    <name type="scientific">Streblomastix strix</name>
    <dbReference type="NCBI Taxonomy" id="222440"/>
    <lineage>
        <taxon>Eukaryota</taxon>
        <taxon>Metamonada</taxon>
        <taxon>Preaxostyla</taxon>
        <taxon>Oxymonadida</taxon>
        <taxon>Streblomastigidae</taxon>
        <taxon>Streblomastix</taxon>
    </lineage>
</organism>
<evidence type="ECO:0000313" key="3">
    <source>
        <dbReference type="Proteomes" id="UP000324800"/>
    </source>
</evidence>
<dbReference type="EMBL" id="SNRW01003197">
    <property type="protein sequence ID" value="KAA6390504.1"/>
    <property type="molecule type" value="Genomic_DNA"/>
</dbReference>
<sequence length="68" mass="7721">MQLIFQNWNDERKQFASIFFANGDYPSFSGATAGNYGTVDFPPEEEFATGESSDSRLSHKQHFPEQRG</sequence>
<name>A0A5J4W6F7_9EUKA</name>